<comment type="caution">
    <text evidence="2">The sequence shown here is derived from an EMBL/GenBank/DDBJ whole genome shotgun (WGS) entry which is preliminary data.</text>
</comment>
<dbReference type="Gene3D" id="1.10.287.10">
    <property type="entry name" value="S15/NS1, RNA-binding"/>
    <property type="match status" value="1"/>
</dbReference>
<dbReference type="InterPro" id="IPR009068">
    <property type="entry name" value="uS15_NS1_RNA-bd_sf"/>
</dbReference>
<dbReference type="SUPFAM" id="SSF47060">
    <property type="entry name" value="S15/NS1 RNA-binding domain"/>
    <property type="match status" value="1"/>
</dbReference>
<dbReference type="PANTHER" id="PTHR47546">
    <property type="entry name" value="S15/NS1, RNA-BINDING PROTEIN"/>
    <property type="match status" value="1"/>
</dbReference>
<protein>
    <submittedName>
        <fullName evidence="2">Uncharacterized protein</fullName>
    </submittedName>
</protein>
<proteinExistence type="predicted"/>
<evidence type="ECO:0000256" key="1">
    <source>
        <dbReference type="SAM" id="MobiDB-lite"/>
    </source>
</evidence>
<reference evidence="2 3" key="1">
    <citation type="submission" date="2019-01" db="EMBL/GenBank/DDBJ databases">
        <title>Sequencing of cultivated peanut Arachis hypogaea provides insights into genome evolution and oil improvement.</title>
        <authorList>
            <person name="Chen X."/>
        </authorList>
    </citation>
    <scope>NUCLEOTIDE SEQUENCE [LARGE SCALE GENOMIC DNA]</scope>
    <source>
        <strain evidence="3">cv. Fuhuasheng</strain>
        <tissue evidence="2">Leaves</tissue>
    </source>
</reference>
<gene>
    <name evidence="2" type="ORF">Ahy_B05g078928</name>
</gene>
<keyword evidence="3" id="KW-1185">Reference proteome</keyword>
<evidence type="ECO:0000313" key="2">
    <source>
        <dbReference type="EMBL" id="RYR10497.1"/>
    </source>
</evidence>
<feature type="region of interest" description="Disordered" evidence="1">
    <location>
        <begin position="319"/>
        <end position="361"/>
    </location>
</feature>
<dbReference type="EMBL" id="SDMP01000015">
    <property type="protein sequence ID" value="RYR10497.1"/>
    <property type="molecule type" value="Genomic_DNA"/>
</dbReference>
<organism evidence="2 3">
    <name type="scientific">Arachis hypogaea</name>
    <name type="common">Peanut</name>
    <dbReference type="NCBI Taxonomy" id="3818"/>
    <lineage>
        <taxon>Eukaryota</taxon>
        <taxon>Viridiplantae</taxon>
        <taxon>Streptophyta</taxon>
        <taxon>Embryophyta</taxon>
        <taxon>Tracheophyta</taxon>
        <taxon>Spermatophyta</taxon>
        <taxon>Magnoliopsida</taxon>
        <taxon>eudicotyledons</taxon>
        <taxon>Gunneridae</taxon>
        <taxon>Pentapetalae</taxon>
        <taxon>rosids</taxon>
        <taxon>fabids</taxon>
        <taxon>Fabales</taxon>
        <taxon>Fabaceae</taxon>
        <taxon>Papilionoideae</taxon>
        <taxon>50 kb inversion clade</taxon>
        <taxon>dalbergioids sensu lato</taxon>
        <taxon>Dalbergieae</taxon>
        <taxon>Pterocarpus clade</taxon>
        <taxon>Arachis</taxon>
    </lineage>
</organism>
<dbReference type="STRING" id="3818.A0A444Z8K0"/>
<dbReference type="AlphaFoldDB" id="A0A444Z8K0"/>
<evidence type="ECO:0000313" key="3">
    <source>
        <dbReference type="Proteomes" id="UP000289738"/>
    </source>
</evidence>
<name>A0A444Z8K0_ARAHY</name>
<dbReference type="Proteomes" id="UP000289738">
    <property type="component" value="Chromosome B05"/>
</dbReference>
<dbReference type="PANTHER" id="PTHR47546:SF3">
    <property type="entry name" value="30S RIBOSOMAL PROTEIN S15, CHLOROPLASTIC"/>
    <property type="match status" value="1"/>
</dbReference>
<accession>A0A444Z8K0</accession>
<sequence>MAIFVDSGGFKMPLPHCIKNPNPDLTFITRSTRDDGHCERTVESLPLAISSVHNLLRRRLFTRLLLLRHLLQQQSPHGTSPPVTVSSGDVSSSINFLLKSFPMRQSRPLSYRVASFSSDGRLARLANNLVENHLALCDDTKLFPLCSKLISLCIVSLSSYSMLFATRKKLKIELAKVRDEFKMSESNHGSARVQVAQLTTKIKHLSVVLHKKIQVGILKRVLEEVEKVINEFKAMLLKLHFILDMTLSDINSSPIVGNTQSHLVDLTGEEVIDALRGNSANRVEEKAGDAKYSSRSIDEVAAMICSIISVYRNKEMSPDNESWSVRARNKDVGTSSKNGTHTRDQETKTGYQGYEEEVEED</sequence>